<dbReference type="HAMAP" id="MF_01416">
    <property type="entry name" value="ATP_synth_delta_bact"/>
    <property type="match status" value="1"/>
</dbReference>
<evidence type="ECO:0000256" key="9">
    <source>
        <dbReference type="SAM" id="Coils"/>
    </source>
</evidence>
<evidence type="ECO:0000256" key="7">
    <source>
        <dbReference type="ARBA" id="ARBA00023310"/>
    </source>
</evidence>
<protein>
    <recommendedName>
        <fullName evidence="8">ATP synthase subunit delta</fullName>
    </recommendedName>
    <alternativeName>
        <fullName evidence="8">ATP synthase F(1) sector subunit delta</fullName>
    </alternativeName>
    <alternativeName>
        <fullName evidence="8">F-type ATPase subunit delta</fullName>
        <shortName evidence="8">F-ATPase subunit delta</shortName>
    </alternativeName>
</protein>
<evidence type="ECO:0000256" key="2">
    <source>
        <dbReference type="ARBA" id="ARBA00022448"/>
    </source>
</evidence>
<name>E0E3D8_9FIRM</name>
<dbReference type="InterPro" id="IPR026015">
    <property type="entry name" value="ATP_synth_OSCP/delta_N_sf"/>
</dbReference>
<keyword evidence="7 8" id="KW-0066">ATP synthesis</keyword>
<dbReference type="Proteomes" id="UP000003244">
    <property type="component" value="Unassembled WGS sequence"/>
</dbReference>
<accession>E0E3D8</accession>
<keyword evidence="3 8" id="KW-0375">Hydrogen ion transport</keyword>
<keyword evidence="4 8" id="KW-0406">Ion transport</keyword>
<dbReference type="GO" id="GO:0016787">
    <property type="term" value="F:hydrolase activity"/>
    <property type="evidence" value="ECO:0007669"/>
    <property type="project" value="UniProtKB-KW"/>
</dbReference>
<dbReference type="PROSITE" id="PS00389">
    <property type="entry name" value="ATPASE_DELTA"/>
    <property type="match status" value="1"/>
</dbReference>
<dbReference type="GO" id="GO:0005886">
    <property type="term" value="C:plasma membrane"/>
    <property type="evidence" value="ECO:0007669"/>
    <property type="project" value="UniProtKB-SubCell"/>
</dbReference>
<dbReference type="NCBIfam" id="NF004403">
    <property type="entry name" value="PRK05758.2-4"/>
    <property type="match status" value="1"/>
</dbReference>
<dbReference type="NCBIfam" id="TIGR01145">
    <property type="entry name" value="ATP_synt_delta"/>
    <property type="match status" value="1"/>
</dbReference>
<comment type="function">
    <text evidence="8">F(1)F(0) ATP synthase produces ATP from ADP in the presence of a proton or sodium gradient. F-type ATPases consist of two structural domains, F(1) containing the extramembraneous catalytic core and F(0) containing the membrane proton channel, linked together by a central stalk and a peripheral stalk. During catalysis, ATP synthesis in the catalytic domain of F(1) is coupled via a rotary mechanism of the central stalk subunits to proton translocation.</text>
</comment>
<feature type="coiled-coil region" evidence="9">
    <location>
        <begin position="2"/>
        <end position="36"/>
    </location>
</feature>
<proteinExistence type="inferred from homology"/>
<keyword evidence="2 8" id="KW-0813">Transport</keyword>
<evidence type="ECO:0000313" key="11">
    <source>
        <dbReference type="Proteomes" id="UP000003244"/>
    </source>
</evidence>
<comment type="function">
    <text evidence="8">This protein is part of the stalk that links CF(0) to CF(1). It either transmits conformational changes from CF(0) to CF(1) or is implicated in proton conduction.</text>
</comment>
<keyword evidence="6 8" id="KW-0139">CF(1)</keyword>
<evidence type="ECO:0000256" key="5">
    <source>
        <dbReference type="ARBA" id="ARBA00023136"/>
    </source>
</evidence>
<dbReference type="PANTHER" id="PTHR11910">
    <property type="entry name" value="ATP SYNTHASE DELTA CHAIN"/>
    <property type="match status" value="1"/>
</dbReference>
<dbReference type="InterPro" id="IPR020781">
    <property type="entry name" value="ATPase_OSCP/d_CS"/>
</dbReference>
<dbReference type="Gene3D" id="1.10.520.20">
    <property type="entry name" value="N-terminal domain of the delta subunit of the F1F0-ATP synthase"/>
    <property type="match status" value="1"/>
</dbReference>
<evidence type="ECO:0000313" key="10">
    <source>
        <dbReference type="EMBL" id="EFM64646.1"/>
    </source>
</evidence>
<keyword evidence="9" id="KW-0175">Coiled coil</keyword>
<dbReference type="OrthoDB" id="9802471at2"/>
<keyword evidence="10" id="KW-0378">Hydrolase</keyword>
<dbReference type="PRINTS" id="PR00125">
    <property type="entry name" value="ATPASEDELTA"/>
</dbReference>
<dbReference type="SUPFAM" id="SSF47928">
    <property type="entry name" value="N-terminal domain of the delta subunit of the F1F0-ATP synthase"/>
    <property type="match status" value="1"/>
</dbReference>
<comment type="similarity">
    <text evidence="8">Belongs to the ATPase delta chain family.</text>
</comment>
<evidence type="ECO:0000256" key="4">
    <source>
        <dbReference type="ARBA" id="ARBA00023065"/>
    </source>
</evidence>
<dbReference type="RefSeq" id="WP_007789754.1">
    <property type="nucleotide sequence ID" value="NZ_ADGQ01000056.1"/>
</dbReference>
<dbReference type="Pfam" id="PF00213">
    <property type="entry name" value="OSCP"/>
    <property type="match status" value="1"/>
</dbReference>
<organism evidence="10 11">
    <name type="scientific">Peptostreptococcus stomatis DSM 17678</name>
    <dbReference type="NCBI Taxonomy" id="596315"/>
    <lineage>
        <taxon>Bacteria</taxon>
        <taxon>Bacillati</taxon>
        <taxon>Bacillota</taxon>
        <taxon>Clostridia</taxon>
        <taxon>Peptostreptococcales</taxon>
        <taxon>Peptostreptococcaceae</taxon>
        <taxon>Peptostreptococcus</taxon>
    </lineage>
</organism>
<dbReference type="eggNOG" id="COG0712">
    <property type="taxonomic scope" value="Bacteria"/>
</dbReference>
<comment type="caution">
    <text evidence="10">The sequence shown here is derived from an EMBL/GenBank/DDBJ whole genome shotgun (WGS) entry which is preliminary data.</text>
</comment>
<comment type="subcellular location">
    <subcellularLocation>
        <location evidence="8">Cell membrane</location>
        <topology evidence="8">Peripheral membrane protein</topology>
    </subcellularLocation>
    <subcellularLocation>
        <location evidence="1">Membrane</location>
    </subcellularLocation>
</comment>
<evidence type="ECO:0000256" key="8">
    <source>
        <dbReference type="HAMAP-Rule" id="MF_01416"/>
    </source>
</evidence>
<keyword evidence="8" id="KW-1003">Cell membrane</keyword>
<evidence type="ECO:0000256" key="6">
    <source>
        <dbReference type="ARBA" id="ARBA00023196"/>
    </source>
</evidence>
<dbReference type="EMBL" id="ADGQ01000056">
    <property type="protein sequence ID" value="EFM64646.1"/>
    <property type="molecule type" value="Genomic_DNA"/>
</dbReference>
<dbReference type="GeneID" id="84800777"/>
<dbReference type="GO" id="GO:0046933">
    <property type="term" value="F:proton-transporting ATP synthase activity, rotational mechanism"/>
    <property type="evidence" value="ECO:0007669"/>
    <property type="project" value="UniProtKB-UniRule"/>
</dbReference>
<dbReference type="GO" id="GO:0045259">
    <property type="term" value="C:proton-transporting ATP synthase complex"/>
    <property type="evidence" value="ECO:0007669"/>
    <property type="project" value="UniProtKB-KW"/>
</dbReference>
<sequence>MISQVANRYAEALFQLAEEENQLSEIYSEIEDLNKLILDNKNLYDVLRSPFIGKDEKLDIADKLFTDKLSRDVRNFLMVLIENKRTTELDSIVKSYKLMLDTKNNVAEGKVITAIALSPDKLAELESKLSAKYNKTIKLTNEIDESILGGALVKIGNEEIDGSIKTRLDGIKDTLSQVIS</sequence>
<reference evidence="10 11" key="1">
    <citation type="submission" date="2010-08" db="EMBL/GenBank/DDBJ databases">
        <authorList>
            <person name="Harkins D.M."/>
            <person name="Madupu R."/>
            <person name="Durkin A.S."/>
            <person name="Torralba M."/>
            <person name="Methe B."/>
            <person name="Sutton G.G."/>
            <person name="Nelson K.E."/>
        </authorList>
    </citation>
    <scope>NUCLEOTIDE SEQUENCE [LARGE SCALE GENOMIC DNA]</scope>
    <source>
        <strain evidence="10 11">DSM 17678</strain>
    </source>
</reference>
<evidence type="ECO:0000256" key="1">
    <source>
        <dbReference type="ARBA" id="ARBA00004370"/>
    </source>
</evidence>
<keyword evidence="11" id="KW-1185">Reference proteome</keyword>
<keyword evidence="5 8" id="KW-0472">Membrane</keyword>
<dbReference type="AlphaFoldDB" id="E0E3D8"/>
<dbReference type="STRING" id="596315.HMPREF0634_1552"/>
<dbReference type="InterPro" id="IPR000711">
    <property type="entry name" value="ATPase_OSCP/dsu"/>
</dbReference>
<evidence type="ECO:0000256" key="3">
    <source>
        <dbReference type="ARBA" id="ARBA00022781"/>
    </source>
</evidence>
<gene>
    <name evidence="8 10" type="primary">atpH</name>
    <name evidence="10" type="ORF">HMPREF0634_1552</name>
</gene>